<dbReference type="VEuPathDB" id="FungiDB:BCV72DRAFT_108551"/>
<dbReference type="GO" id="GO:0006915">
    <property type="term" value="P:apoptotic process"/>
    <property type="evidence" value="ECO:0007669"/>
    <property type="project" value="UniProtKB-KW"/>
</dbReference>
<evidence type="ECO:0000256" key="2">
    <source>
        <dbReference type="ARBA" id="ARBA00004496"/>
    </source>
</evidence>
<dbReference type="PANTHER" id="PTHR15189">
    <property type="entry name" value="BRISC AND BRCA1-A COMPLEX MEMBER 2"/>
    <property type="match status" value="1"/>
</dbReference>
<keyword evidence="11" id="KW-0156">Chromatin regulator</keyword>
<reference evidence="18 19" key="1">
    <citation type="journal article" date="2016" name="Proc. Natl. Acad. Sci. U.S.A.">
        <title>Lipid metabolic changes in an early divergent fungus govern the establishment of a mutualistic symbiosis with endobacteria.</title>
        <authorList>
            <person name="Lastovetsky O.A."/>
            <person name="Gaspar M.L."/>
            <person name="Mondo S.J."/>
            <person name="LaButti K.M."/>
            <person name="Sandor L."/>
            <person name="Grigoriev I.V."/>
            <person name="Henry S.A."/>
            <person name="Pawlowska T.E."/>
        </authorList>
    </citation>
    <scope>NUCLEOTIDE SEQUENCE [LARGE SCALE GENOMIC DNA]</scope>
    <source>
        <strain evidence="18 19">ATCC 11559</strain>
    </source>
</reference>
<accession>A0A1X0S6A8</accession>
<organism evidence="18 19">
    <name type="scientific">Rhizopus microsporus</name>
    <dbReference type="NCBI Taxonomy" id="58291"/>
    <lineage>
        <taxon>Eukaryota</taxon>
        <taxon>Fungi</taxon>
        <taxon>Fungi incertae sedis</taxon>
        <taxon>Mucoromycota</taxon>
        <taxon>Mucoromycotina</taxon>
        <taxon>Mucoromycetes</taxon>
        <taxon>Mucorales</taxon>
        <taxon>Mucorineae</taxon>
        <taxon>Rhizopodaceae</taxon>
        <taxon>Rhizopus</taxon>
    </lineage>
</organism>
<keyword evidence="12" id="KW-0234">DNA repair</keyword>
<evidence type="ECO:0000256" key="12">
    <source>
        <dbReference type="ARBA" id="ARBA00023204"/>
    </source>
</evidence>
<protein>
    <recommendedName>
        <fullName evidence="3">BRISC and BRCA1-A complex member 2</fullName>
    </recommendedName>
    <alternativeName>
        <fullName evidence="16">BRCA1-A complex subunit BRE</fullName>
    </alternativeName>
    <alternativeName>
        <fullName evidence="17">BRCA1/BRCA2-containing complex subunit 45</fullName>
    </alternativeName>
</protein>
<keyword evidence="6" id="KW-0053">Apoptosis</keyword>
<evidence type="ECO:0000313" key="19">
    <source>
        <dbReference type="Proteomes" id="UP000242381"/>
    </source>
</evidence>
<evidence type="ECO:0000256" key="4">
    <source>
        <dbReference type="ARBA" id="ARBA00022490"/>
    </source>
</evidence>
<keyword evidence="7" id="KW-0677">Repeat</keyword>
<evidence type="ECO:0000256" key="7">
    <source>
        <dbReference type="ARBA" id="ARBA00022737"/>
    </source>
</evidence>
<evidence type="ECO:0000256" key="13">
    <source>
        <dbReference type="ARBA" id="ARBA00023242"/>
    </source>
</evidence>
<dbReference type="EMBL" id="KV921304">
    <property type="protein sequence ID" value="ORE19805.1"/>
    <property type="molecule type" value="Genomic_DNA"/>
</dbReference>
<evidence type="ECO:0000256" key="14">
    <source>
        <dbReference type="ARBA" id="ARBA00023306"/>
    </source>
</evidence>
<keyword evidence="9" id="KW-0498">Mitosis</keyword>
<keyword evidence="14" id="KW-0131">Cell cycle</keyword>
<gene>
    <name evidence="18" type="ORF">BCV71DRAFT_226123</name>
</gene>
<keyword evidence="4" id="KW-0963">Cytoplasm</keyword>
<comment type="subcellular location">
    <subcellularLocation>
        <location evidence="2">Cytoplasm</location>
    </subcellularLocation>
    <subcellularLocation>
        <location evidence="1">Nucleus</location>
    </subcellularLocation>
</comment>
<evidence type="ECO:0000256" key="10">
    <source>
        <dbReference type="ARBA" id="ARBA00022786"/>
    </source>
</evidence>
<evidence type="ECO:0000256" key="11">
    <source>
        <dbReference type="ARBA" id="ARBA00022853"/>
    </source>
</evidence>
<evidence type="ECO:0000256" key="17">
    <source>
        <dbReference type="ARBA" id="ARBA00032630"/>
    </source>
</evidence>
<comment type="similarity">
    <text evidence="15">Belongs to the BABAM2 family.</text>
</comment>
<evidence type="ECO:0000256" key="15">
    <source>
        <dbReference type="ARBA" id="ARBA00025766"/>
    </source>
</evidence>
<evidence type="ECO:0000256" key="9">
    <source>
        <dbReference type="ARBA" id="ARBA00022776"/>
    </source>
</evidence>
<evidence type="ECO:0000256" key="1">
    <source>
        <dbReference type="ARBA" id="ARBA00004123"/>
    </source>
</evidence>
<dbReference type="Proteomes" id="UP000242381">
    <property type="component" value="Unassembled WGS sequence"/>
</dbReference>
<evidence type="ECO:0000256" key="5">
    <source>
        <dbReference type="ARBA" id="ARBA00022618"/>
    </source>
</evidence>
<dbReference type="OMA" id="KVICEYS"/>
<keyword evidence="13" id="KW-0539">Nucleus</keyword>
<proteinExistence type="inferred from homology"/>
<evidence type="ECO:0000256" key="16">
    <source>
        <dbReference type="ARBA" id="ARBA00032491"/>
    </source>
</evidence>
<evidence type="ECO:0000256" key="3">
    <source>
        <dbReference type="ARBA" id="ARBA00019438"/>
    </source>
</evidence>
<evidence type="ECO:0000256" key="8">
    <source>
        <dbReference type="ARBA" id="ARBA00022763"/>
    </source>
</evidence>
<dbReference type="GO" id="GO:0070552">
    <property type="term" value="C:BRISC complex"/>
    <property type="evidence" value="ECO:0007669"/>
    <property type="project" value="InterPro"/>
</dbReference>
<sequence>MTDAIQKAIDKLKTLETIKIKRTKTSNYNYDTNAIQDRLDIEFNIKTFTIECQVILSNATNYEFPPDIILRKLPKQLEVMSNWLPTDWNMQQEDCLYTWLKELSDRMILILTDDTTNNDDFQSSRVDIKRQKTTDIKDSDKRESRKQFMLAWLSKFPDHIIEYDVQDYFTFSLYLTFQIPQDTWSQVRKRKQEDLQNYRIGKEEKVAKAKSVAPVIIKFKMHELFPKGNLHIRLISVMNTTELGSSIPESRLFKYPIDQRLVNDPTCLLSLLAESAVKFHLCQ</sequence>
<evidence type="ECO:0000313" key="18">
    <source>
        <dbReference type="EMBL" id="ORE19805.1"/>
    </source>
</evidence>
<dbReference type="AlphaFoldDB" id="A0A1X0S6A8"/>
<keyword evidence="5" id="KW-0132">Cell division</keyword>
<dbReference type="GO" id="GO:0006325">
    <property type="term" value="P:chromatin organization"/>
    <property type="evidence" value="ECO:0007669"/>
    <property type="project" value="UniProtKB-KW"/>
</dbReference>
<keyword evidence="10" id="KW-0833">Ubl conjugation pathway</keyword>
<dbReference type="PANTHER" id="PTHR15189:SF7">
    <property type="entry name" value="BRISC AND BRCA1-A COMPLEX MEMBER 2"/>
    <property type="match status" value="1"/>
</dbReference>
<dbReference type="InterPro" id="IPR010358">
    <property type="entry name" value="BRE"/>
</dbReference>
<name>A0A1X0S6A8_RHIZD</name>
<dbReference type="GO" id="GO:0051301">
    <property type="term" value="P:cell division"/>
    <property type="evidence" value="ECO:0007669"/>
    <property type="project" value="UniProtKB-KW"/>
</dbReference>
<dbReference type="GO" id="GO:0005737">
    <property type="term" value="C:cytoplasm"/>
    <property type="evidence" value="ECO:0007669"/>
    <property type="project" value="UniProtKB-SubCell"/>
</dbReference>
<evidence type="ECO:0000256" key="6">
    <source>
        <dbReference type="ARBA" id="ARBA00022703"/>
    </source>
</evidence>
<dbReference type="GO" id="GO:0006302">
    <property type="term" value="P:double-strand break repair"/>
    <property type="evidence" value="ECO:0007669"/>
    <property type="project" value="TreeGrafter"/>
</dbReference>
<keyword evidence="8" id="KW-0227">DNA damage</keyword>